<organism evidence="15 16">
    <name type="scientific">Methylophaga muralis</name>
    <dbReference type="NCBI Taxonomy" id="291169"/>
    <lineage>
        <taxon>Bacteria</taxon>
        <taxon>Pseudomonadati</taxon>
        <taxon>Pseudomonadota</taxon>
        <taxon>Gammaproteobacteria</taxon>
        <taxon>Thiotrichales</taxon>
        <taxon>Piscirickettsiaceae</taxon>
        <taxon>Methylophaga</taxon>
    </lineage>
</organism>
<evidence type="ECO:0000313" key="15">
    <source>
        <dbReference type="EMBL" id="ODN67524.1"/>
    </source>
</evidence>
<keyword evidence="7 13" id="KW-0460">Magnesium</keyword>
<evidence type="ECO:0000256" key="2">
    <source>
        <dbReference type="ARBA" id="ARBA00007482"/>
    </source>
</evidence>
<comment type="catalytic activity">
    <reaction evidence="12">
        <text>ADP-D-ribose + H2O = D-ribose 5-phosphate + AMP + 2 H(+)</text>
        <dbReference type="Rhea" id="RHEA:10412"/>
        <dbReference type="ChEBI" id="CHEBI:15377"/>
        <dbReference type="ChEBI" id="CHEBI:15378"/>
        <dbReference type="ChEBI" id="CHEBI:57967"/>
        <dbReference type="ChEBI" id="CHEBI:78346"/>
        <dbReference type="ChEBI" id="CHEBI:456215"/>
        <dbReference type="EC" id="3.6.1.13"/>
    </reaction>
</comment>
<dbReference type="InterPro" id="IPR015797">
    <property type="entry name" value="NUDIX_hydrolase-like_dom_sf"/>
</dbReference>
<evidence type="ECO:0000256" key="9">
    <source>
        <dbReference type="ARBA" id="ARBA00030162"/>
    </source>
</evidence>
<comment type="cofactor">
    <cofactor evidence="1 13">
        <name>Mg(2+)</name>
        <dbReference type="ChEBI" id="CHEBI:18420"/>
    </cofactor>
</comment>
<evidence type="ECO:0000256" key="7">
    <source>
        <dbReference type="ARBA" id="ARBA00022842"/>
    </source>
</evidence>
<dbReference type="PATRIC" id="fig|291169.3.peg.871"/>
<feature type="binding site" evidence="13">
    <location>
        <position position="107"/>
    </location>
    <ligand>
        <name>Mg(2+)</name>
        <dbReference type="ChEBI" id="CHEBI:18420"/>
        <label>1</label>
    </ligand>
</feature>
<dbReference type="STRING" id="291169.A9E74_00869"/>
<dbReference type="GO" id="GO:0019144">
    <property type="term" value="F:ADP-sugar diphosphatase activity"/>
    <property type="evidence" value="ECO:0007669"/>
    <property type="project" value="TreeGrafter"/>
</dbReference>
<comment type="similarity">
    <text evidence="2">Belongs to the Nudix hydrolase family. NudF subfamily.</text>
</comment>
<keyword evidence="5 13" id="KW-0479">Metal-binding</keyword>
<dbReference type="Gene3D" id="3.90.79.10">
    <property type="entry name" value="Nucleoside Triphosphate Pyrophosphohydrolase"/>
    <property type="match status" value="1"/>
</dbReference>
<dbReference type="GO" id="GO:0005829">
    <property type="term" value="C:cytosol"/>
    <property type="evidence" value="ECO:0007669"/>
    <property type="project" value="TreeGrafter"/>
</dbReference>
<reference evidence="15 16" key="1">
    <citation type="submission" date="2016-07" db="EMBL/GenBank/DDBJ databases">
        <title>Draft Genome Sequence of Methylophaga muralis Bur 1.</title>
        <authorList>
            <person name="Vasilenko O.V."/>
            <person name="Doronina N.V."/>
            <person name="Shmareva M.N."/>
            <person name="Tarlachkov S.V."/>
            <person name="Mustakhimov I."/>
            <person name="Trotsenko Y.A."/>
        </authorList>
    </citation>
    <scope>NUCLEOTIDE SEQUENCE [LARGE SCALE GENOMIC DNA]</scope>
    <source>
        <strain evidence="15 16">Bur 1</strain>
    </source>
</reference>
<dbReference type="InterPro" id="IPR020084">
    <property type="entry name" value="NUDIX_hydrolase_CS"/>
</dbReference>
<dbReference type="Pfam" id="PF00293">
    <property type="entry name" value="NUDIX"/>
    <property type="match status" value="1"/>
</dbReference>
<evidence type="ECO:0000259" key="14">
    <source>
        <dbReference type="PROSITE" id="PS51462"/>
    </source>
</evidence>
<dbReference type="SUPFAM" id="SSF55811">
    <property type="entry name" value="Nudix"/>
    <property type="match status" value="1"/>
</dbReference>
<dbReference type="EC" id="3.6.1.13" evidence="3"/>
<comment type="caution">
    <text evidence="15">The sequence shown here is derived from an EMBL/GenBank/DDBJ whole genome shotgun (WGS) entry which is preliminary data.</text>
</comment>
<sequence>MSKKQFEIIEQKTAYSGFFSLKIVSVKHTLYKGGWSAPLTREVFHRGNCVAVLLYDPQKDALVIIEQFRPGALQLNDERAWLLEIVAGAIEPGETPESVAYREAVEESGCEILEMIKISEFFTSPGGTSELLHLFCGRIDSTHIGGLHGLDEEDEDISVSVLSFDQVYELLEAGKIISAIPIIAIQWLALHREELRQRWSD</sequence>
<comment type="function">
    <text evidence="8">Acts on ADP-mannose and ADP-glucose as well as ADP-ribose. Prevents glycogen biosynthesis. The reaction catalyzed by this enzyme is a limiting step of the gluconeogenic process.</text>
</comment>
<dbReference type="PROSITE" id="PS00893">
    <property type="entry name" value="NUDIX_BOX"/>
    <property type="match status" value="1"/>
</dbReference>
<dbReference type="CDD" id="cd24155">
    <property type="entry name" value="NUDIX_ADPRase"/>
    <property type="match status" value="1"/>
</dbReference>
<dbReference type="EMBL" id="MCRI01000005">
    <property type="protein sequence ID" value="ODN67524.1"/>
    <property type="molecule type" value="Genomic_DNA"/>
</dbReference>
<evidence type="ECO:0000256" key="11">
    <source>
        <dbReference type="ARBA" id="ARBA00033056"/>
    </source>
</evidence>
<evidence type="ECO:0000313" key="16">
    <source>
        <dbReference type="Proteomes" id="UP000094379"/>
    </source>
</evidence>
<keyword evidence="16" id="KW-1185">Reference proteome</keyword>
<gene>
    <name evidence="15" type="primary">nudF</name>
    <name evidence="15" type="ORF">A9E74_00869</name>
</gene>
<feature type="binding site" evidence="13">
    <location>
        <position position="87"/>
    </location>
    <ligand>
        <name>Mg(2+)</name>
        <dbReference type="ChEBI" id="CHEBI:18420"/>
        <label>1</label>
    </ligand>
</feature>
<name>A0A1E3GU37_9GAMM</name>
<dbReference type="GO" id="GO:0046872">
    <property type="term" value="F:metal ion binding"/>
    <property type="evidence" value="ECO:0007669"/>
    <property type="project" value="UniProtKB-KW"/>
</dbReference>
<dbReference type="GO" id="GO:0047631">
    <property type="term" value="F:ADP-ribose diphosphatase activity"/>
    <property type="evidence" value="ECO:0007669"/>
    <property type="project" value="UniProtKB-EC"/>
</dbReference>
<dbReference type="NCBIfam" id="TIGR00052">
    <property type="entry name" value="nudix-type nucleoside diphosphatase, YffH/AdpP family"/>
    <property type="match status" value="1"/>
</dbReference>
<accession>A0A1E3GU37</accession>
<evidence type="ECO:0000256" key="4">
    <source>
        <dbReference type="ARBA" id="ARBA00013297"/>
    </source>
</evidence>
<dbReference type="PANTHER" id="PTHR11839">
    <property type="entry name" value="UDP/ADP-SUGAR PYROPHOSPHATASE"/>
    <property type="match status" value="1"/>
</dbReference>
<dbReference type="GO" id="GO:0019693">
    <property type="term" value="P:ribose phosphate metabolic process"/>
    <property type="evidence" value="ECO:0007669"/>
    <property type="project" value="TreeGrafter"/>
</dbReference>
<dbReference type="PROSITE" id="PS51462">
    <property type="entry name" value="NUDIX"/>
    <property type="match status" value="1"/>
</dbReference>
<feature type="binding site" evidence="13">
    <location>
        <position position="103"/>
    </location>
    <ligand>
        <name>Mg(2+)</name>
        <dbReference type="ChEBI" id="CHEBI:18420"/>
        <label>1</label>
    </ligand>
</feature>
<dbReference type="GO" id="GO:0006753">
    <property type="term" value="P:nucleoside phosphate metabolic process"/>
    <property type="evidence" value="ECO:0007669"/>
    <property type="project" value="TreeGrafter"/>
</dbReference>
<evidence type="ECO:0000256" key="3">
    <source>
        <dbReference type="ARBA" id="ARBA00012453"/>
    </source>
</evidence>
<evidence type="ECO:0000256" key="10">
    <source>
        <dbReference type="ARBA" id="ARBA00030308"/>
    </source>
</evidence>
<keyword evidence="6 15" id="KW-0378">Hydrolase</keyword>
<evidence type="ECO:0000256" key="5">
    <source>
        <dbReference type="ARBA" id="ARBA00022723"/>
    </source>
</evidence>
<evidence type="ECO:0000256" key="8">
    <source>
        <dbReference type="ARBA" id="ARBA00025164"/>
    </source>
</evidence>
<evidence type="ECO:0000256" key="13">
    <source>
        <dbReference type="PIRSR" id="PIRSR604385-2"/>
    </source>
</evidence>
<dbReference type="AlphaFoldDB" id="A0A1E3GU37"/>
<evidence type="ECO:0000256" key="6">
    <source>
        <dbReference type="ARBA" id="ARBA00022801"/>
    </source>
</evidence>
<dbReference type="InterPro" id="IPR000086">
    <property type="entry name" value="NUDIX_hydrolase_dom"/>
</dbReference>
<dbReference type="RefSeq" id="WP_069295393.1">
    <property type="nucleotide sequence ID" value="NZ_MCRI01000005.1"/>
</dbReference>
<proteinExistence type="inferred from homology"/>
<protein>
    <recommendedName>
        <fullName evidence="4">ADP-ribose pyrophosphatase</fullName>
        <ecNumber evidence="3">3.6.1.13</ecNumber>
    </recommendedName>
    <alternativeName>
        <fullName evidence="9">ADP-ribose diphosphatase</fullName>
    </alternativeName>
    <alternativeName>
        <fullName evidence="11">ADP-ribose phosphohydrolase</fullName>
    </alternativeName>
    <alternativeName>
        <fullName evidence="10">Adenosine diphosphoribose pyrophosphatase</fullName>
    </alternativeName>
</protein>
<feature type="binding site" evidence="13">
    <location>
        <position position="155"/>
    </location>
    <ligand>
        <name>Mg(2+)</name>
        <dbReference type="ChEBI" id="CHEBI:18420"/>
        <label>1</label>
    </ligand>
</feature>
<evidence type="ECO:0000256" key="1">
    <source>
        <dbReference type="ARBA" id="ARBA00001946"/>
    </source>
</evidence>
<feature type="domain" description="Nudix hydrolase" evidence="14">
    <location>
        <begin position="45"/>
        <end position="184"/>
    </location>
</feature>
<dbReference type="PANTHER" id="PTHR11839:SF5">
    <property type="entry name" value="ADP-RIBOSE PYROPHOSPHATASE"/>
    <property type="match status" value="1"/>
</dbReference>
<dbReference type="Proteomes" id="UP000094379">
    <property type="component" value="Unassembled WGS sequence"/>
</dbReference>
<evidence type="ECO:0000256" key="12">
    <source>
        <dbReference type="ARBA" id="ARBA00049546"/>
    </source>
</evidence>
<dbReference type="InterPro" id="IPR004385">
    <property type="entry name" value="NDP_pyrophosphatase"/>
</dbReference>